<dbReference type="AlphaFoldDB" id="A0AAE3UJ49"/>
<dbReference type="RefSeq" id="WP_314517434.1">
    <property type="nucleotide sequence ID" value="NZ_JASJOU010000016.1"/>
</dbReference>
<evidence type="ECO:0000313" key="2">
    <source>
        <dbReference type="Proteomes" id="UP001232063"/>
    </source>
</evidence>
<name>A0AAE3UJ49_9BACT</name>
<organism evidence="1 2">
    <name type="scientific">Xanthocytophaga agilis</name>
    <dbReference type="NCBI Taxonomy" id="3048010"/>
    <lineage>
        <taxon>Bacteria</taxon>
        <taxon>Pseudomonadati</taxon>
        <taxon>Bacteroidota</taxon>
        <taxon>Cytophagia</taxon>
        <taxon>Cytophagales</taxon>
        <taxon>Rhodocytophagaceae</taxon>
        <taxon>Xanthocytophaga</taxon>
    </lineage>
</organism>
<accession>A0AAE3UJ49</accession>
<dbReference type="EMBL" id="JASJOU010000016">
    <property type="protein sequence ID" value="MDJ1505412.1"/>
    <property type="molecule type" value="Genomic_DNA"/>
</dbReference>
<comment type="caution">
    <text evidence="1">The sequence shown here is derived from an EMBL/GenBank/DDBJ whole genome shotgun (WGS) entry which is preliminary data.</text>
</comment>
<reference evidence="1" key="1">
    <citation type="submission" date="2023-05" db="EMBL/GenBank/DDBJ databases">
        <authorList>
            <person name="Zhang X."/>
        </authorList>
    </citation>
    <scope>NUCLEOTIDE SEQUENCE</scope>
    <source>
        <strain evidence="1">BD1B2-1</strain>
    </source>
</reference>
<sequence>MPTTVNNPNTAPEYEQIKINTLSYGIEVKGIIPLYRNFGINIGWITFYQKLWNRPAFINESWRWYHSPEFELFYYPIKSNQDKIFLRFRTVVTTDAIERNFVQLQVGYKGRFNFNAK</sequence>
<gene>
    <name evidence="1" type="ORF">QNI22_32450</name>
</gene>
<protein>
    <submittedName>
        <fullName evidence="1">Uncharacterized protein</fullName>
    </submittedName>
</protein>
<dbReference type="Proteomes" id="UP001232063">
    <property type="component" value="Unassembled WGS sequence"/>
</dbReference>
<evidence type="ECO:0000313" key="1">
    <source>
        <dbReference type="EMBL" id="MDJ1505412.1"/>
    </source>
</evidence>
<proteinExistence type="predicted"/>
<keyword evidence="2" id="KW-1185">Reference proteome</keyword>